<dbReference type="OrthoDB" id="26872at2"/>
<dbReference type="InterPro" id="IPR005183">
    <property type="entry name" value="DUF305_CopM-like"/>
</dbReference>
<feature type="chain" id="PRO_5038927472" evidence="1">
    <location>
        <begin position="19"/>
        <end position="201"/>
    </location>
</feature>
<comment type="caution">
    <text evidence="3">The sequence shown here is derived from an EMBL/GenBank/DDBJ whole genome shotgun (WGS) entry which is preliminary data.</text>
</comment>
<dbReference type="InterPro" id="IPR012347">
    <property type="entry name" value="Ferritin-like"/>
</dbReference>
<protein>
    <submittedName>
        <fullName evidence="3">DUF305 domain-containing protein</fullName>
    </submittedName>
</protein>
<feature type="domain" description="DUF305" evidence="2">
    <location>
        <begin position="55"/>
        <end position="196"/>
    </location>
</feature>
<dbReference type="RefSeq" id="WP_130479362.1">
    <property type="nucleotide sequence ID" value="NZ_SFCC01000021.1"/>
</dbReference>
<dbReference type="AlphaFoldDB" id="A0A4Q7IZA4"/>
<keyword evidence="1" id="KW-0732">Signal</keyword>
<evidence type="ECO:0000313" key="3">
    <source>
        <dbReference type="EMBL" id="RZQ59797.1"/>
    </source>
</evidence>
<accession>A0A4Q7IZA4</accession>
<reference evidence="3 4" key="1">
    <citation type="submission" date="2019-02" db="EMBL/GenBank/DDBJ databases">
        <title>Draft genome sequence of Amycolatopsis sp. 8-3EHSu isolated from roots of Suaeda maritima.</title>
        <authorList>
            <person name="Duangmal K."/>
            <person name="Chantavorakit T."/>
        </authorList>
    </citation>
    <scope>NUCLEOTIDE SEQUENCE [LARGE SCALE GENOMIC DNA]</scope>
    <source>
        <strain evidence="3 4">8-3EHSu</strain>
    </source>
</reference>
<dbReference type="PANTHER" id="PTHR36933">
    <property type="entry name" value="SLL0788 PROTEIN"/>
    <property type="match status" value="1"/>
</dbReference>
<evidence type="ECO:0000256" key="1">
    <source>
        <dbReference type="SAM" id="SignalP"/>
    </source>
</evidence>
<dbReference type="EMBL" id="SFCC01000021">
    <property type="protein sequence ID" value="RZQ59797.1"/>
    <property type="molecule type" value="Genomic_DNA"/>
</dbReference>
<dbReference type="Gene3D" id="1.20.1260.10">
    <property type="match status" value="1"/>
</dbReference>
<dbReference type="PANTHER" id="PTHR36933:SF1">
    <property type="entry name" value="SLL0788 PROTEIN"/>
    <property type="match status" value="1"/>
</dbReference>
<feature type="signal peptide" evidence="1">
    <location>
        <begin position="1"/>
        <end position="18"/>
    </location>
</feature>
<organism evidence="3 4">
    <name type="scientific">Amycolatopsis suaedae</name>
    <dbReference type="NCBI Taxonomy" id="2510978"/>
    <lineage>
        <taxon>Bacteria</taxon>
        <taxon>Bacillati</taxon>
        <taxon>Actinomycetota</taxon>
        <taxon>Actinomycetes</taxon>
        <taxon>Pseudonocardiales</taxon>
        <taxon>Pseudonocardiaceae</taxon>
        <taxon>Amycolatopsis</taxon>
    </lineage>
</organism>
<name>A0A4Q7IZA4_9PSEU</name>
<sequence>MFGIQRRLAFAVAGSAVALVLAGCSGSDQHEGGTGAATPEQPAAPQVSAEFNQADVAFAAQMIPHHQQAVDMAALADQKAGSPQVKTLATRIRDTQDAEIATLSSMLEVWGQPAPEDPGLDHAAHPGMLPDAEVATLDGLSGAEFDRRFLDLMIQHHRGAIAAATAQQGGGKNPQAKELAGRIIAEQQGQITEMEGLKAGV</sequence>
<evidence type="ECO:0000259" key="2">
    <source>
        <dbReference type="Pfam" id="PF03713"/>
    </source>
</evidence>
<dbReference type="PROSITE" id="PS51257">
    <property type="entry name" value="PROKAR_LIPOPROTEIN"/>
    <property type="match status" value="1"/>
</dbReference>
<gene>
    <name evidence="3" type="ORF">EWH70_32280</name>
</gene>
<keyword evidence="4" id="KW-1185">Reference proteome</keyword>
<evidence type="ECO:0000313" key="4">
    <source>
        <dbReference type="Proteomes" id="UP000292003"/>
    </source>
</evidence>
<dbReference type="Proteomes" id="UP000292003">
    <property type="component" value="Unassembled WGS sequence"/>
</dbReference>
<proteinExistence type="predicted"/>
<dbReference type="Pfam" id="PF03713">
    <property type="entry name" value="DUF305"/>
    <property type="match status" value="1"/>
</dbReference>